<keyword evidence="2" id="KW-1185">Reference proteome</keyword>
<dbReference type="Proteomes" id="UP001066276">
    <property type="component" value="Chromosome 7"/>
</dbReference>
<dbReference type="SUPFAM" id="SSF56672">
    <property type="entry name" value="DNA/RNA polymerases"/>
    <property type="match status" value="1"/>
</dbReference>
<evidence type="ECO:0000313" key="1">
    <source>
        <dbReference type="EMBL" id="KAJ1123979.1"/>
    </source>
</evidence>
<dbReference type="EMBL" id="JANPWB010000011">
    <property type="protein sequence ID" value="KAJ1123979.1"/>
    <property type="molecule type" value="Genomic_DNA"/>
</dbReference>
<dbReference type="InterPro" id="IPR043502">
    <property type="entry name" value="DNA/RNA_pol_sf"/>
</dbReference>
<comment type="caution">
    <text evidence="1">The sequence shown here is derived from an EMBL/GenBank/DDBJ whole genome shotgun (WGS) entry which is preliminary data.</text>
</comment>
<reference evidence="1" key="1">
    <citation type="journal article" date="2022" name="bioRxiv">
        <title>Sequencing and chromosome-scale assembly of the giantPleurodeles waltlgenome.</title>
        <authorList>
            <person name="Brown T."/>
            <person name="Elewa A."/>
            <person name="Iarovenko S."/>
            <person name="Subramanian E."/>
            <person name="Araus A.J."/>
            <person name="Petzold A."/>
            <person name="Susuki M."/>
            <person name="Suzuki K.-i.T."/>
            <person name="Hayashi T."/>
            <person name="Toyoda A."/>
            <person name="Oliveira C."/>
            <person name="Osipova E."/>
            <person name="Leigh N.D."/>
            <person name="Simon A."/>
            <person name="Yun M.H."/>
        </authorList>
    </citation>
    <scope>NUCLEOTIDE SEQUENCE</scope>
    <source>
        <strain evidence="1">20211129_DDA</strain>
        <tissue evidence="1">Liver</tissue>
    </source>
</reference>
<dbReference type="AlphaFoldDB" id="A0AAV7PAW1"/>
<protein>
    <recommendedName>
        <fullName evidence="3">Reverse transcriptase domain-containing protein</fullName>
    </recommendedName>
</protein>
<evidence type="ECO:0008006" key="3">
    <source>
        <dbReference type="Google" id="ProtNLM"/>
    </source>
</evidence>
<organism evidence="1 2">
    <name type="scientific">Pleurodeles waltl</name>
    <name type="common">Iberian ribbed newt</name>
    <dbReference type="NCBI Taxonomy" id="8319"/>
    <lineage>
        <taxon>Eukaryota</taxon>
        <taxon>Metazoa</taxon>
        <taxon>Chordata</taxon>
        <taxon>Craniata</taxon>
        <taxon>Vertebrata</taxon>
        <taxon>Euteleostomi</taxon>
        <taxon>Amphibia</taxon>
        <taxon>Batrachia</taxon>
        <taxon>Caudata</taxon>
        <taxon>Salamandroidea</taxon>
        <taxon>Salamandridae</taxon>
        <taxon>Pleurodelinae</taxon>
        <taxon>Pleurodeles</taxon>
    </lineage>
</organism>
<evidence type="ECO:0000313" key="2">
    <source>
        <dbReference type="Proteomes" id="UP001066276"/>
    </source>
</evidence>
<name>A0AAV7PAW1_PLEWA</name>
<accession>A0AAV7PAW1</accession>
<proteinExistence type="predicted"/>
<dbReference type="PANTHER" id="PTHR19446">
    <property type="entry name" value="REVERSE TRANSCRIPTASES"/>
    <property type="match status" value="1"/>
</dbReference>
<sequence length="169" mass="18945">MKEYLDGFRLPRLTDAQIEEMEGEVFPEELHEALGGMASGKTPGPDGIPVEICHAYSAGILPQLLGTLHESHRGGLLPKLMKETLIVMLRKPGRVIADPGSYRPLSMLNVDVKLLAKVLAMRIRQVVTHLVGRDQCGFIPGMGTHMNLRRLSHVMHETRELLVTQHWWL</sequence>
<gene>
    <name evidence="1" type="ORF">NDU88_002443</name>
</gene>